<keyword evidence="4" id="KW-0325">Glycoprotein</keyword>
<keyword evidence="3 6" id="KW-0378">Hydrolase</keyword>
<dbReference type="InterPro" id="IPR031330">
    <property type="entry name" value="Gly_Hdrlase_35_cat"/>
</dbReference>
<dbReference type="RefSeq" id="WP_133260977.1">
    <property type="nucleotide sequence ID" value="NZ_SJCY01000001.1"/>
</dbReference>
<dbReference type="AlphaFoldDB" id="A0A4R5MQ11"/>
<reference evidence="10 11" key="1">
    <citation type="submission" date="2019-02" db="EMBL/GenBank/DDBJ databases">
        <title>Pedobacter sp. nov., a novel speices isolated from soil of pinguins habitat in Antarcitica.</title>
        <authorList>
            <person name="He R.-H."/>
        </authorList>
    </citation>
    <scope>NUCLEOTIDE SEQUENCE [LARGE SCALE GENOMIC DNA]</scope>
    <source>
        <strain evidence="10 11">E01020</strain>
    </source>
</reference>
<dbReference type="PROSITE" id="PS01182">
    <property type="entry name" value="GLYCOSYL_HYDROL_F35"/>
    <property type="match status" value="1"/>
</dbReference>
<dbReference type="InterPro" id="IPR001944">
    <property type="entry name" value="Glycoside_Hdrlase_35"/>
</dbReference>
<dbReference type="Pfam" id="PF01301">
    <property type="entry name" value="Glyco_hydro_35"/>
    <property type="match status" value="1"/>
</dbReference>
<dbReference type="PROSITE" id="PS50022">
    <property type="entry name" value="FA58C_3"/>
    <property type="match status" value="1"/>
</dbReference>
<evidence type="ECO:0000256" key="7">
    <source>
        <dbReference type="RuleBase" id="RU003679"/>
    </source>
</evidence>
<keyword evidence="5 6" id="KW-0326">Glycosidase</keyword>
<dbReference type="SUPFAM" id="SSF51445">
    <property type="entry name" value="(Trans)glycosidases"/>
    <property type="match status" value="1"/>
</dbReference>
<dbReference type="Proteomes" id="UP000295668">
    <property type="component" value="Unassembled WGS sequence"/>
</dbReference>
<evidence type="ECO:0000259" key="9">
    <source>
        <dbReference type="PROSITE" id="PS50022"/>
    </source>
</evidence>
<feature type="domain" description="F5/8 type C" evidence="9">
    <location>
        <begin position="678"/>
        <end position="783"/>
    </location>
</feature>
<dbReference type="Pfam" id="PF21317">
    <property type="entry name" value="BetaGal_ABD_1"/>
    <property type="match status" value="1"/>
</dbReference>
<comment type="catalytic activity">
    <reaction evidence="6">
        <text>Hydrolysis of terminal non-reducing beta-D-galactose residues in beta-D-galactosides.</text>
        <dbReference type="EC" id="3.2.1.23"/>
    </reaction>
</comment>
<accession>A0A4R5MQ11</accession>
<feature type="chain" id="PRO_5020486702" description="Beta-galactosidase" evidence="8">
    <location>
        <begin position="20"/>
        <end position="783"/>
    </location>
</feature>
<dbReference type="OrthoDB" id="703126at2"/>
<keyword evidence="11" id="KW-1185">Reference proteome</keyword>
<evidence type="ECO:0000256" key="4">
    <source>
        <dbReference type="ARBA" id="ARBA00023180"/>
    </source>
</evidence>
<evidence type="ECO:0000256" key="6">
    <source>
        <dbReference type="RuleBase" id="RU000675"/>
    </source>
</evidence>
<sequence length="783" mass="88442">MKIISAVLSLFFVVSVASAQNLTPPPTKPTTTVDFKIGEDDFLLNGKPFVIRCGEMHFARVPKEYWAHRLKMIKAMGLNTVCAYLFWNMHEPQPGKFNWEGMADAAEFCKLAQKEGLYVILRPGPYACAEWDFGGFPWWLLKKKDIGLRTQDPYYLARCRIYLNEVGKILAPLQTTNGGPIIMAQVENEYGSYGNDKEYIGKIRDYLVEAGFKIPLFTCDGASQLGEAVRDDIFSVVNFGGNPESAFKELRKVRPTGPLMCGEYYPGWFDSWGAKHHTGSTEVVVKEIKYMLDHKASFSIYMAHGGTTFGQFAGANSPPYAPETSSYDYDAPISEAGWDTEKFHALRNLFKGYLQPGETLPEIPKRNPLIVIPAFATTEIAPIFSNLKSPIKAEKLRNMEEYDQGYGSMLYRTKLSKKNSSILNIKDVHDFALVYINGKRIAVLDRRKNENSCKLPATKSGDVLDILVEAMGRVNYDSDMYDRKGITDKVTLTELNGTEKELKGWEIFPIPLNNNAAPKNLKYKRGKTTMPSFYKGSFSLNETCDTFLDVSTWGKGLVWINGKCLGRFWNIGPTQTMYVPGPWLKKGKNEVVVLDYLGPIKNILAGIKTPKLDELTKSAKNTVHRKEGQNIQLQDITPVYQGSFESGIAWQTVKFNTVKGRYFCLEALNSQRKDDPYTTIAELYLLDENGKEIPRNNWKIAYADSEERDEDDGKADNVFDLQGTSIWHTQWSDKSPKHPHQIVIDLGAEISCSGFKYLPRQNVENGRIKDFKVYLSSSKFKGL</sequence>
<dbReference type="InterPro" id="IPR008979">
    <property type="entry name" value="Galactose-bd-like_sf"/>
</dbReference>
<dbReference type="GO" id="GO:0004565">
    <property type="term" value="F:beta-galactosidase activity"/>
    <property type="evidence" value="ECO:0007669"/>
    <property type="project" value="UniProtKB-EC"/>
</dbReference>
<organism evidence="10 11">
    <name type="scientific">Pedobacter changchengzhani</name>
    <dbReference type="NCBI Taxonomy" id="2529274"/>
    <lineage>
        <taxon>Bacteria</taxon>
        <taxon>Pseudomonadati</taxon>
        <taxon>Bacteroidota</taxon>
        <taxon>Sphingobacteriia</taxon>
        <taxon>Sphingobacteriales</taxon>
        <taxon>Sphingobacteriaceae</taxon>
        <taxon>Pedobacter</taxon>
    </lineage>
</organism>
<dbReference type="InterPro" id="IPR048913">
    <property type="entry name" value="BetaGal_gal-bd"/>
</dbReference>
<proteinExistence type="inferred from homology"/>
<evidence type="ECO:0000256" key="1">
    <source>
        <dbReference type="ARBA" id="ARBA00009809"/>
    </source>
</evidence>
<evidence type="ECO:0000256" key="8">
    <source>
        <dbReference type="SAM" id="SignalP"/>
    </source>
</evidence>
<evidence type="ECO:0000256" key="2">
    <source>
        <dbReference type="ARBA" id="ARBA00022729"/>
    </source>
</evidence>
<evidence type="ECO:0000256" key="5">
    <source>
        <dbReference type="ARBA" id="ARBA00023295"/>
    </source>
</evidence>
<dbReference type="InterPro" id="IPR019801">
    <property type="entry name" value="Glyco_hydro_35_CS"/>
</dbReference>
<feature type="signal peptide" evidence="8">
    <location>
        <begin position="1"/>
        <end position="19"/>
    </location>
</feature>
<keyword evidence="2 8" id="KW-0732">Signal</keyword>
<dbReference type="EC" id="3.2.1.23" evidence="6"/>
<comment type="similarity">
    <text evidence="1 7">Belongs to the glycosyl hydrolase 35 family.</text>
</comment>
<dbReference type="InterPro" id="IPR048912">
    <property type="entry name" value="BetaGal1-like_ABD1"/>
</dbReference>
<dbReference type="Gene3D" id="3.20.20.80">
    <property type="entry name" value="Glycosidases"/>
    <property type="match status" value="1"/>
</dbReference>
<dbReference type="InterPro" id="IPR017853">
    <property type="entry name" value="GH"/>
</dbReference>
<gene>
    <name evidence="10" type="ORF">EZJ43_01985</name>
</gene>
<dbReference type="PANTHER" id="PTHR23421">
    <property type="entry name" value="BETA-GALACTOSIDASE RELATED"/>
    <property type="match status" value="1"/>
</dbReference>
<dbReference type="SUPFAM" id="SSF49785">
    <property type="entry name" value="Galactose-binding domain-like"/>
    <property type="match status" value="2"/>
</dbReference>
<dbReference type="FunFam" id="3.20.20.80:FF:000017">
    <property type="entry name" value="Beta-galactosidase"/>
    <property type="match status" value="1"/>
</dbReference>
<evidence type="ECO:0000313" key="10">
    <source>
        <dbReference type="EMBL" id="TDG37884.1"/>
    </source>
</evidence>
<dbReference type="GO" id="GO:0005975">
    <property type="term" value="P:carbohydrate metabolic process"/>
    <property type="evidence" value="ECO:0007669"/>
    <property type="project" value="InterPro"/>
</dbReference>
<dbReference type="InterPro" id="IPR000421">
    <property type="entry name" value="FA58C"/>
</dbReference>
<evidence type="ECO:0000313" key="11">
    <source>
        <dbReference type="Proteomes" id="UP000295668"/>
    </source>
</evidence>
<protein>
    <recommendedName>
        <fullName evidence="6">Beta-galactosidase</fullName>
        <ecNumber evidence="6">3.2.1.23</ecNumber>
    </recommendedName>
</protein>
<comment type="caution">
    <text evidence="10">The sequence shown here is derived from an EMBL/GenBank/DDBJ whole genome shotgun (WGS) entry which is preliminary data.</text>
</comment>
<dbReference type="PRINTS" id="PR00742">
    <property type="entry name" value="GLHYDRLASE35"/>
</dbReference>
<evidence type="ECO:0000256" key="3">
    <source>
        <dbReference type="ARBA" id="ARBA00022801"/>
    </source>
</evidence>
<dbReference type="Pfam" id="PF00754">
    <property type="entry name" value="F5_F8_type_C"/>
    <property type="match status" value="1"/>
</dbReference>
<dbReference type="EMBL" id="SJCY01000001">
    <property type="protein sequence ID" value="TDG37884.1"/>
    <property type="molecule type" value="Genomic_DNA"/>
</dbReference>
<name>A0A4R5MQ11_9SPHI</name>
<dbReference type="Pfam" id="PF21467">
    <property type="entry name" value="BetaGal_gal-bd"/>
    <property type="match status" value="1"/>
</dbReference>
<dbReference type="Gene3D" id="2.60.120.260">
    <property type="entry name" value="Galactose-binding domain-like"/>
    <property type="match status" value="4"/>
</dbReference>